<dbReference type="PANTHER" id="PTHR42820:SF1">
    <property type="entry name" value="SHORT-CHAIN DEHYDROGENASE_REDUCTASE FAMILY PROTEIN"/>
    <property type="match status" value="1"/>
</dbReference>
<dbReference type="InterPro" id="IPR002347">
    <property type="entry name" value="SDR_fam"/>
</dbReference>
<dbReference type="Gene3D" id="3.40.50.720">
    <property type="entry name" value="NAD(P)-binding Rossmann-like Domain"/>
    <property type="match status" value="1"/>
</dbReference>
<dbReference type="Pfam" id="PF13561">
    <property type="entry name" value="adh_short_C2"/>
    <property type="match status" value="1"/>
</dbReference>
<accession>A0ABW9I759</accession>
<keyword evidence="3" id="KW-1185">Reference proteome</keyword>
<sequence length="120" mass="12787">RADVRDEAQVKAFVDATVARYGRLDIAFNNAGIDKPPAPIAETAADGFDDLIATNLRGVFLGMKHELPHLVASRGAIVNMASIGGRHSLPNIVGYGASKTAVMHMTRSAAQEYGLNVRIN</sequence>
<dbReference type="GO" id="GO:0016491">
    <property type="term" value="F:oxidoreductase activity"/>
    <property type="evidence" value="ECO:0007669"/>
    <property type="project" value="UniProtKB-KW"/>
</dbReference>
<protein>
    <submittedName>
        <fullName evidence="2">SDR family NAD(P)-dependent oxidoreductase</fullName>
        <ecNumber evidence="2">1.1.1.-</ecNumber>
    </submittedName>
</protein>
<dbReference type="PROSITE" id="PS00061">
    <property type="entry name" value="ADH_SHORT"/>
    <property type="match status" value="1"/>
</dbReference>
<dbReference type="EMBL" id="JBJVNI010000103">
    <property type="protein sequence ID" value="MFM9616175.1"/>
    <property type="molecule type" value="Genomic_DNA"/>
</dbReference>
<comment type="similarity">
    <text evidence="1">Belongs to the short-chain dehydrogenases/reductases (SDR) family.</text>
</comment>
<dbReference type="InterPro" id="IPR036291">
    <property type="entry name" value="NAD(P)-bd_dom_sf"/>
</dbReference>
<organism evidence="2 3">
    <name type="scientific">Streptomyces niveiscabiei</name>
    <dbReference type="NCBI Taxonomy" id="164115"/>
    <lineage>
        <taxon>Bacteria</taxon>
        <taxon>Bacillati</taxon>
        <taxon>Actinomycetota</taxon>
        <taxon>Actinomycetes</taxon>
        <taxon>Kitasatosporales</taxon>
        <taxon>Streptomycetaceae</taxon>
        <taxon>Streptomyces</taxon>
    </lineage>
</organism>
<dbReference type="PRINTS" id="PR00080">
    <property type="entry name" value="SDRFAMILY"/>
</dbReference>
<name>A0ABW9I759_9ACTN</name>
<dbReference type="EC" id="1.1.1.-" evidence="2"/>
<dbReference type="PANTHER" id="PTHR42820">
    <property type="entry name" value="SHORT-CHAIN DEHYDROGENASE REDUCTASE"/>
    <property type="match status" value="1"/>
</dbReference>
<evidence type="ECO:0000256" key="1">
    <source>
        <dbReference type="ARBA" id="ARBA00006484"/>
    </source>
</evidence>
<comment type="caution">
    <text evidence="2">The sequence shown here is derived from an EMBL/GenBank/DDBJ whole genome shotgun (WGS) entry which is preliminary data.</text>
</comment>
<evidence type="ECO:0000313" key="3">
    <source>
        <dbReference type="Proteomes" id="UP001631957"/>
    </source>
</evidence>
<dbReference type="InterPro" id="IPR020904">
    <property type="entry name" value="Sc_DH/Rdtase_CS"/>
</dbReference>
<reference evidence="2 3" key="1">
    <citation type="submission" date="2024-12" db="EMBL/GenBank/DDBJ databases">
        <title>Forecasting of Potato common scab and diversities of Pathogenic streptomyces spp. in china.</title>
        <authorList>
            <person name="Handique U."/>
            <person name="Wu J."/>
        </authorList>
    </citation>
    <scope>NUCLEOTIDE SEQUENCE [LARGE SCALE GENOMIC DNA]</scope>
    <source>
        <strain evidence="2 3">ZRIMU1530</strain>
    </source>
</reference>
<feature type="non-terminal residue" evidence="2">
    <location>
        <position position="120"/>
    </location>
</feature>
<dbReference type="SUPFAM" id="SSF51735">
    <property type="entry name" value="NAD(P)-binding Rossmann-fold domains"/>
    <property type="match status" value="1"/>
</dbReference>
<dbReference type="RefSeq" id="WP_409134848.1">
    <property type="nucleotide sequence ID" value="NZ_JBJVNI010000103.1"/>
</dbReference>
<evidence type="ECO:0000313" key="2">
    <source>
        <dbReference type="EMBL" id="MFM9616175.1"/>
    </source>
</evidence>
<dbReference type="PRINTS" id="PR00081">
    <property type="entry name" value="GDHRDH"/>
</dbReference>
<keyword evidence="2" id="KW-0560">Oxidoreductase</keyword>
<gene>
    <name evidence="2" type="ORF">ACKI18_46940</name>
</gene>
<proteinExistence type="inferred from homology"/>
<feature type="non-terminal residue" evidence="2">
    <location>
        <position position="1"/>
    </location>
</feature>
<dbReference type="Proteomes" id="UP001631957">
    <property type="component" value="Unassembled WGS sequence"/>
</dbReference>